<feature type="compositionally biased region" description="Low complexity" evidence="1">
    <location>
        <begin position="75"/>
        <end position="89"/>
    </location>
</feature>
<keyword evidence="3" id="KW-1185">Reference proteome</keyword>
<feature type="region of interest" description="Disordered" evidence="1">
    <location>
        <begin position="64"/>
        <end position="104"/>
    </location>
</feature>
<dbReference type="KEGG" id="pyg:AWM70_03140"/>
<dbReference type="Proteomes" id="UP000092573">
    <property type="component" value="Chromosome"/>
</dbReference>
<accession>A0A1B1MWY4</accession>
<dbReference type="AlphaFoldDB" id="A0A1B1MWY4"/>
<reference evidence="2 3" key="1">
    <citation type="submission" date="2016-01" db="EMBL/GenBank/DDBJ databases">
        <title>Complete Genome Sequence of Paenibacillus yonginensis DCY84, a novel Plant Growth-Promoting Bacteria with Elicitation of Induced Systemic Resistance.</title>
        <authorList>
            <person name="Kim Y.J."/>
            <person name="Yang D.C."/>
            <person name="Sukweenadhi J."/>
        </authorList>
    </citation>
    <scope>NUCLEOTIDE SEQUENCE [LARGE SCALE GENOMIC DNA]</scope>
    <source>
        <strain evidence="2 3">DCY84</strain>
    </source>
</reference>
<sequence>MKDNEENSFLFNVEILVKSPTNGQALQLLLQLLNNHQGEIADYRVKSGIELGSIIDATRAAKSKANRTAIPGNETSSKAAGPAKAAASAKKTEEAAHLTGTGGNPVGEWIQSHISSNRLVRVLIQTPKGRLSIPCRILNYVPKEELINIYHVDEKQVYTYKLNEIIDILDA</sequence>
<organism evidence="2 3">
    <name type="scientific">Paenibacillus yonginensis</name>
    <dbReference type="NCBI Taxonomy" id="1462996"/>
    <lineage>
        <taxon>Bacteria</taxon>
        <taxon>Bacillati</taxon>
        <taxon>Bacillota</taxon>
        <taxon>Bacilli</taxon>
        <taxon>Bacillales</taxon>
        <taxon>Paenibacillaceae</taxon>
        <taxon>Paenibacillus</taxon>
    </lineage>
</organism>
<proteinExistence type="predicted"/>
<dbReference type="EMBL" id="CP014167">
    <property type="protein sequence ID" value="ANS73690.1"/>
    <property type="molecule type" value="Genomic_DNA"/>
</dbReference>
<evidence type="ECO:0000256" key="1">
    <source>
        <dbReference type="SAM" id="MobiDB-lite"/>
    </source>
</evidence>
<evidence type="ECO:0000313" key="2">
    <source>
        <dbReference type="EMBL" id="ANS73690.1"/>
    </source>
</evidence>
<name>A0A1B1MWY4_9BACL</name>
<dbReference type="OrthoDB" id="2655795at2"/>
<gene>
    <name evidence="2" type="ORF">AWM70_03140</name>
</gene>
<evidence type="ECO:0000313" key="3">
    <source>
        <dbReference type="Proteomes" id="UP000092573"/>
    </source>
</evidence>
<protein>
    <submittedName>
        <fullName evidence="2">Uncharacterized protein</fullName>
    </submittedName>
</protein>